<dbReference type="GO" id="GO:1990414">
    <property type="term" value="P:replication-born double-strand break repair via sister chromatid exchange"/>
    <property type="evidence" value="ECO:0007669"/>
    <property type="project" value="TreeGrafter"/>
</dbReference>
<dbReference type="GO" id="GO:0061775">
    <property type="term" value="F:cohesin loader activity"/>
    <property type="evidence" value="ECO:0007669"/>
    <property type="project" value="InterPro"/>
</dbReference>
<keyword evidence="2" id="KW-0175">Coiled coil</keyword>
<dbReference type="PANTHER" id="PTHR21704:SF18">
    <property type="entry name" value="NIPPED-B-LIKE PROTEIN"/>
    <property type="match status" value="1"/>
</dbReference>
<feature type="region of interest" description="Disordered" evidence="3">
    <location>
        <begin position="47"/>
        <end position="82"/>
    </location>
</feature>
<evidence type="ECO:0000313" key="6">
    <source>
        <dbReference type="Proteomes" id="UP000250266"/>
    </source>
</evidence>
<keyword evidence="1" id="KW-0131">Cell cycle</keyword>
<dbReference type="GO" id="GO:0034087">
    <property type="term" value="P:establishment of mitotic sister chromatid cohesion"/>
    <property type="evidence" value="ECO:0007669"/>
    <property type="project" value="TreeGrafter"/>
</dbReference>
<dbReference type="EMBL" id="KV745041">
    <property type="protein sequence ID" value="OCK78764.1"/>
    <property type="molecule type" value="Genomic_DNA"/>
</dbReference>
<evidence type="ECO:0000256" key="1">
    <source>
        <dbReference type="RuleBase" id="RU364107"/>
    </source>
</evidence>
<gene>
    <name evidence="5" type="ORF">K432DRAFT_427029</name>
</gene>
<feature type="compositionally biased region" description="Basic residues" evidence="3">
    <location>
        <begin position="1778"/>
        <end position="1796"/>
    </location>
</feature>
<feature type="domain" description="Sister chromatid cohesion C-terminal" evidence="4">
    <location>
        <begin position="1372"/>
        <end position="1555"/>
    </location>
</feature>
<dbReference type="PANTHER" id="PTHR21704">
    <property type="entry name" value="NIPPED-B-LIKE PROTEIN DELANGIN SCC2-RELATED"/>
    <property type="match status" value="1"/>
</dbReference>
<evidence type="ECO:0000313" key="5">
    <source>
        <dbReference type="EMBL" id="OCK78764.1"/>
    </source>
</evidence>
<keyword evidence="1" id="KW-0539">Nucleus</keyword>
<keyword evidence="6" id="KW-1185">Reference proteome</keyword>
<feature type="region of interest" description="Disordered" evidence="3">
    <location>
        <begin position="148"/>
        <end position="214"/>
    </location>
</feature>
<dbReference type="GO" id="GO:0071169">
    <property type="term" value="P:establishment of protein localization to chromatin"/>
    <property type="evidence" value="ECO:0007669"/>
    <property type="project" value="TreeGrafter"/>
</dbReference>
<dbReference type="InterPro" id="IPR016024">
    <property type="entry name" value="ARM-type_fold"/>
</dbReference>
<reference evidence="5 6" key="1">
    <citation type="journal article" date="2016" name="Nat. Commun.">
        <title>Ectomycorrhizal ecology is imprinted in the genome of the dominant symbiotic fungus Cenococcum geophilum.</title>
        <authorList>
            <consortium name="DOE Joint Genome Institute"/>
            <person name="Peter M."/>
            <person name="Kohler A."/>
            <person name="Ohm R.A."/>
            <person name="Kuo A."/>
            <person name="Krutzmann J."/>
            <person name="Morin E."/>
            <person name="Arend M."/>
            <person name="Barry K.W."/>
            <person name="Binder M."/>
            <person name="Choi C."/>
            <person name="Clum A."/>
            <person name="Copeland A."/>
            <person name="Grisel N."/>
            <person name="Haridas S."/>
            <person name="Kipfer T."/>
            <person name="LaButti K."/>
            <person name="Lindquist E."/>
            <person name="Lipzen A."/>
            <person name="Maire R."/>
            <person name="Meier B."/>
            <person name="Mihaltcheva S."/>
            <person name="Molinier V."/>
            <person name="Murat C."/>
            <person name="Poggeler S."/>
            <person name="Quandt C.A."/>
            <person name="Sperisen C."/>
            <person name="Tritt A."/>
            <person name="Tisserant E."/>
            <person name="Crous P.W."/>
            <person name="Henrissat B."/>
            <person name="Nehls U."/>
            <person name="Egli S."/>
            <person name="Spatafora J.W."/>
            <person name="Grigoriev I.V."/>
            <person name="Martin F.M."/>
        </authorList>
    </citation>
    <scope>NUCLEOTIDE SEQUENCE [LARGE SCALE GENOMIC DNA]</scope>
    <source>
        <strain evidence="5 6">CBS 459.81</strain>
    </source>
</reference>
<dbReference type="InterPro" id="IPR011989">
    <property type="entry name" value="ARM-like"/>
</dbReference>
<dbReference type="GO" id="GO:0090694">
    <property type="term" value="C:Scc2-Scc4 cohesin loading complex"/>
    <property type="evidence" value="ECO:0007669"/>
    <property type="project" value="TreeGrafter"/>
</dbReference>
<evidence type="ECO:0000256" key="2">
    <source>
        <dbReference type="SAM" id="Coils"/>
    </source>
</evidence>
<dbReference type="CDD" id="cd23958">
    <property type="entry name" value="SCC2"/>
    <property type="match status" value="1"/>
</dbReference>
<organism evidence="5 6">
    <name type="scientific">Lepidopterella palustris CBS 459.81</name>
    <dbReference type="NCBI Taxonomy" id="1314670"/>
    <lineage>
        <taxon>Eukaryota</taxon>
        <taxon>Fungi</taxon>
        <taxon>Dikarya</taxon>
        <taxon>Ascomycota</taxon>
        <taxon>Pezizomycotina</taxon>
        <taxon>Dothideomycetes</taxon>
        <taxon>Pleosporomycetidae</taxon>
        <taxon>Mytilinidiales</taxon>
        <taxon>Argynnaceae</taxon>
        <taxon>Lepidopterella</taxon>
    </lineage>
</organism>
<feature type="coiled-coil region" evidence="2">
    <location>
        <begin position="248"/>
        <end position="285"/>
    </location>
</feature>
<dbReference type="Proteomes" id="UP000250266">
    <property type="component" value="Unassembled WGS sequence"/>
</dbReference>
<dbReference type="Pfam" id="PF12830">
    <property type="entry name" value="Nipped-B_C"/>
    <property type="match status" value="1"/>
</dbReference>
<dbReference type="GO" id="GO:0140588">
    <property type="term" value="P:chromatin looping"/>
    <property type="evidence" value="ECO:0007669"/>
    <property type="project" value="InterPro"/>
</dbReference>
<comment type="similarity">
    <text evidence="1">Belongs to the SCC2/Nipped-B family.</text>
</comment>
<feature type="compositionally biased region" description="Basic and acidic residues" evidence="3">
    <location>
        <begin position="60"/>
        <end position="70"/>
    </location>
</feature>
<dbReference type="GO" id="GO:0003682">
    <property type="term" value="F:chromatin binding"/>
    <property type="evidence" value="ECO:0007669"/>
    <property type="project" value="TreeGrafter"/>
</dbReference>
<feature type="compositionally biased region" description="Low complexity" evidence="3">
    <location>
        <begin position="169"/>
        <end position="184"/>
    </location>
</feature>
<evidence type="ECO:0000256" key="3">
    <source>
        <dbReference type="SAM" id="MobiDB-lite"/>
    </source>
</evidence>
<feature type="region of interest" description="Disordered" evidence="3">
    <location>
        <begin position="1741"/>
        <end position="1811"/>
    </location>
</feature>
<dbReference type="GO" id="GO:0010468">
    <property type="term" value="P:regulation of gene expression"/>
    <property type="evidence" value="ECO:0007669"/>
    <property type="project" value="InterPro"/>
</dbReference>
<keyword evidence="1" id="KW-0677">Repeat</keyword>
<dbReference type="OrthoDB" id="418242at2759"/>
<dbReference type="Gene3D" id="1.25.10.10">
    <property type="entry name" value="Leucine-rich Repeat Variant"/>
    <property type="match status" value="1"/>
</dbReference>
<evidence type="ECO:0000259" key="4">
    <source>
        <dbReference type="Pfam" id="PF12830"/>
    </source>
</evidence>
<dbReference type="InterPro" id="IPR024986">
    <property type="entry name" value="Nipped-B_C"/>
</dbReference>
<accession>A0A8E2JDQ4</accession>
<proteinExistence type="inferred from homology"/>
<feature type="region of interest" description="Disordered" evidence="3">
    <location>
        <begin position="589"/>
        <end position="617"/>
    </location>
</feature>
<comment type="subcellular location">
    <subcellularLocation>
        <location evidence="1">Nucleus</location>
    </subcellularLocation>
</comment>
<protein>
    <recommendedName>
        <fullName evidence="1">Sister chromatid cohesion protein</fullName>
    </recommendedName>
</protein>
<name>A0A8E2JDQ4_9PEZI</name>
<feature type="compositionally biased region" description="Acidic residues" evidence="3">
    <location>
        <begin position="596"/>
        <end position="607"/>
    </location>
</feature>
<dbReference type="InterPro" id="IPR033031">
    <property type="entry name" value="Scc2/Nipped-B"/>
</dbReference>
<dbReference type="SUPFAM" id="SSF48371">
    <property type="entry name" value="ARM repeat"/>
    <property type="match status" value="1"/>
</dbReference>
<sequence length="1811" mass="200597">MNGTNGSLHTSHGGHLPFRPPSVDHALQYSPLSSIVPFSPSIIPFPSAGPPGSSTIFNSPDERRSARRGLDSLNSEAGGTTSAKLQKTLQDLQKLLNGKELTQFNFKTPAYVATTPVNDIKANGTAKPAKQPPLSQFATMVLNNTEVSYRYPTPDSPQNSGRKHDSVNKNQQAPKPQPQKLQHQAVKRKEAEVAPNARIQISPNAAKPPKRVPIGPVVVIPGSSIQRDEYLSFPHINVDDTPSKNRKREDAKADNEALSIKLDQKQKADDAVEALEDLLQDIFEAEDHCQPDTSGVVSQNAAKFFTPSSLVDSDLPVLVSSRHHALDLAIRRVVSAGRFPMLPVDDIKRIQTLCENAVTVVDGSSLTIGLDWSEGDVDEWVYRIAAAENGLQAGRIILRTMTAGREEKQIYSEDVVQAVIGALKYVFDMCLVPIVESRKTESGSDIFNISSAQKQPLFNLLEACRRLLRLLGDLIVKVDVAERAITSVEYLCTTLIFVENAHSEKDSALGIQKFELLRRHAMDVLAKIFARYEDQREFIFKEIIGSLQKLPVNRQSARQYKIVDGKPIQLVSALLMQLVQTCATRSVMHKTKSSQDLDDEDEDEESDSQSPLKNLHSYTSNHDQSLVEMAKSLHDAAQMNARLLVYRMVQPALTSTKSGEQPHRNLLDNFTQDFVNVLGFPDWPAAQLLLWELAGSMVNIVEEKKNEYTVPAKNMALDLLGVMASGISDLKLQVRQASQSLNRAESELSARLVHLSEDVLRNDVSSKDLLAFDGPYRVVLEDLQNRAQDDNARLQSAQGCQLTFWAKSVCDIDRGEDGLKSLKKKLKSMVLDPKWLTAEYEFHAVNAAQGRLAAGLTTLQMPFCRSSLTFLNILLISTGSTHATIRSRSLKSVEQLLDKDTDLLNDTVVGRIVNLTMDSSPLVRDSALGFLGKCLSKMPSLERDHLKEIISRANDAAIGVRKKAIKILKEIYLRNEGKDVKSAIAGALLHRIKDLDESVADLARQTFEDIWILPFHEDTKTEPIKLKLALRNHVSLMVRTVQRGEGTLIMLEALLQSILSNTSKHVSANYKVCRQLVAEMFEAVIDNDILPDKPSQPHILQTLTIFAKANPMLFSGEQLERLQPYTQNIEQSDNLQAYRSVLVVFRHVFPTLATYQTDFLRTVNDALMRSVSKMPKAELNEIAQCLWILHGILKDTTEKITRMLFSCVKGLQKDDSADQAAAKRIVRYLMIVGSFGRYCDIESLVDHWKAKMPSFKGSSVAGLFVDIISPFTRQKHPRTVREQAFESLGMICQAWPKQFMRADVSTSFDLVFVNNDARLEEIVLNQFTEFFASEEKRSETGAEIAVGEGAVHGSERLGISLVANDIDGVSIYIAQRFLSHIVRIALGRTDDLALAATRIIVSINRQGLVHPKECGPALVALETSANATISNIAFVEHRSLHHKHETMFEKEYMKAVSQAFDYQRDVMQDTHGATTRPFSPKLRLLFEVLKTGNSRVRKKFLSNLCEQVNFELPKLNSSGDPPSALLYARFCLENLAFFDFARVDEILNLISCMEKAVTVTGAVVAHAIETDILGIRLDSQTTSSQQQWPASVPDDQTAIVPTADTALPNGQPTSSAPIKPASDAIDEKHLRHLTVASMILTMLWEVRTFLRRQWGLQKQSEGKTSTKIRIKDLNKAPIKVAGVTGDKCWERISEIMTALDNTDVMTEQCKAFAELLAVDNELKNNDSEDEDAELARAAAGYETPSDDDDDAMGGAPLSGGGRGRKRKASAGATSGTPKKQKKAGSGKPRGRPKKNPSRASGSPRDGDGGWD</sequence>
<feature type="compositionally biased region" description="Polar residues" evidence="3">
    <location>
        <begin position="72"/>
        <end position="82"/>
    </location>
</feature>